<evidence type="ECO:0000313" key="1">
    <source>
        <dbReference type="EMBL" id="QHT31552.1"/>
    </source>
</evidence>
<organism evidence="1">
    <name type="scientific">viral metagenome</name>
    <dbReference type="NCBI Taxonomy" id="1070528"/>
    <lineage>
        <taxon>unclassified sequences</taxon>
        <taxon>metagenomes</taxon>
        <taxon>organismal metagenomes</taxon>
    </lineage>
</organism>
<dbReference type="EMBL" id="MN738924">
    <property type="protein sequence ID" value="QHT31552.1"/>
    <property type="molecule type" value="Genomic_DNA"/>
</dbReference>
<sequence>MSVISEEEEIEKYEDLYMDDEITLSSFAYSNSNDKKKRAKMLEDIKRLDKGYNKVYRNKNGKQYSIEYYATSLNPGKKIRNAINGAYTNCLVGSYDEDLFFKLRLLTDKCDEDLTTLYYDSPEQYENHFNATISDDIKEKWKNKYADEIHKRKMVDYEKKTKKIKKI</sequence>
<protein>
    <submittedName>
        <fullName evidence="1">Uncharacterized protein</fullName>
    </submittedName>
</protein>
<reference evidence="1" key="1">
    <citation type="journal article" date="2020" name="Nature">
        <title>Giant virus diversity and host interactions through global metagenomics.</title>
        <authorList>
            <person name="Schulz F."/>
            <person name="Roux S."/>
            <person name="Paez-Espino D."/>
            <person name="Jungbluth S."/>
            <person name="Walsh D.A."/>
            <person name="Denef V.J."/>
            <person name="McMahon K.D."/>
            <person name="Konstantinidis K.T."/>
            <person name="Eloe-Fadrosh E.A."/>
            <person name="Kyrpides N.C."/>
            <person name="Woyke T."/>
        </authorList>
    </citation>
    <scope>NUCLEOTIDE SEQUENCE</scope>
    <source>
        <strain evidence="1">GVMAG-M-3300009155-48</strain>
    </source>
</reference>
<accession>A0A6C0ES46</accession>
<dbReference type="AlphaFoldDB" id="A0A6C0ES46"/>
<proteinExistence type="predicted"/>
<name>A0A6C0ES46_9ZZZZ</name>